<dbReference type="Gene3D" id="3.50.50.60">
    <property type="entry name" value="FAD/NAD(P)-binding domain"/>
    <property type="match status" value="1"/>
</dbReference>
<dbReference type="Pfam" id="PF13738">
    <property type="entry name" value="Pyr_redox_3"/>
    <property type="match status" value="1"/>
</dbReference>
<dbReference type="InterPro" id="IPR050982">
    <property type="entry name" value="Auxin_biosynth/cation_transpt"/>
</dbReference>
<dbReference type="InterPro" id="IPR036188">
    <property type="entry name" value="FAD/NAD-bd_sf"/>
</dbReference>
<keyword evidence="3" id="KW-1185">Reference proteome</keyword>
<evidence type="ECO:0000256" key="1">
    <source>
        <dbReference type="ARBA" id="ARBA00023002"/>
    </source>
</evidence>
<dbReference type="GO" id="GO:0050660">
    <property type="term" value="F:flavin adenine dinucleotide binding"/>
    <property type="evidence" value="ECO:0007669"/>
    <property type="project" value="TreeGrafter"/>
</dbReference>
<dbReference type="PRINTS" id="PR00368">
    <property type="entry name" value="FADPNR"/>
</dbReference>
<dbReference type="GO" id="GO:0004497">
    <property type="term" value="F:monooxygenase activity"/>
    <property type="evidence" value="ECO:0007669"/>
    <property type="project" value="TreeGrafter"/>
</dbReference>
<protein>
    <submittedName>
        <fullName evidence="2">FAD-dependent oxidoreductase</fullName>
    </submittedName>
</protein>
<keyword evidence="1" id="KW-0560">Oxidoreductase</keyword>
<sequence length="412" mass="43876">MDTTHPVVVIGAGPVGLAAAAHLLERGLQPLVLEAGDHAGAAVSHWGHIRLFSPWQYTIDAACRRLLDPTDWQPPRPTELPSGDQLVQNYLEPLARSTALRERIRFGARVTGISRGSRDKTHTSARQGQPFLIHALQQGRCLEIQARAVIDASGTWDSPNPLGAAGLPAAGEGDAASAPHLLGPLPDVLGTDRDRVSGKRVLVVGSGHSATNTLLNLAALKREEPATEILWAIRRDSPQRSYGGGDQDELPERGALGQRLRRLVEAGRITLIRSAEVRALDVHQDALRVSFNAGHSETVNALAAATGFRPDLGILRELRLDLDPAVEAPVRLAPLIDPQLHSCGTVPAHGAEVLAHPEEGFFIAGMKSYGRAPTFLLATGYEQVRSIAAHLAGDNAAPRELNLPATGVCAAE</sequence>
<evidence type="ECO:0000313" key="2">
    <source>
        <dbReference type="EMBL" id="MVT25641.1"/>
    </source>
</evidence>
<dbReference type="RefSeq" id="WP_157321774.1">
    <property type="nucleotide sequence ID" value="NZ_BMFX01000007.1"/>
</dbReference>
<organism evidence="2 3">
    <name type="scientific">Nesterenkonia alkaliphila</name>
    <dbReference type="NCBI Taxonomy" id="1463631"/>
    <lineage>
        <taxon>Bacteria</taxon>
        <taxon>Bacillati</taxon>
        <taxon>Actinomycetota</taxon>
        <taxon>Actinomycetes</taxon>
        <taxon>Micrococcales</taxon>
        <taxon>Micrococcaceae</taxon>
        <taxon>Nesterenkonia</taxon>
    </lineage>
</organism>
<dbReference type="SUPFAM" id="SSF51905">
    <property type="entry name" value="FAD/NAD(P)-binding domain"/>
    <property type="match status" value="1"/>
</dbReference>
<dbReference type="OrthoDB" id="7279140at2"/>
<comment type="caution">
    <text evidence="2">The sequence shown here is derived from an EMBL/GenBank/DDBJ whole genome shotgun (WGS) entry which is preliminary data.</text>
</comment>
<proteinExistence type="predicted"/>
<gene>
    <name evidence="2" type="ORF">GNZ21_04570</name>
</gene>
<accession>A0A7K1UHS1</accession>
<evidence type="ECO:0000313" key="3">
    <source>
        <dbReference type="Proteomes" id="UP000460157"/>
    </source>
</evidence>
<reference evidence="2 3" key="1">
    <citation type="submission" date="2019-12" db="EMBL/GenBank/DDBJ databases">
        <title>Nesterenkonia muleiensis sp. nov., a novel actinobacterium isolated from sap of Populus euphratica.</title>
        <authorList>
            <person name="Wang R."/>
        </authorList>
    </citation>
    <scope>NUCLEOTIDE SEQUENCE [LARGE SCALE GENOMIC DNA]</scope>
    <source>
        <strain evidence="2 3">F10</strain>
    </source>
</reference>
<dbReference type="EMBL" id="WRPM01000031">
    <property type="protein sequence ID" value="MVT25641.1"/>
    <property type="molecule type" value="Genomic_DNA"/>
</dbReference>
<name>A0A7K1UHS1_9MICC</name>
<dbReference type="PANTHER" id="PTHR43539">
    <property type="entry name" value="FLAVIN-BINDING MONOOXYGENASE-LIKE PROTEIN (AFU_ORTHOLOGUE AFUA_4G09220)"/>
    <property type="match status" value="1"/>
</dbReference>
<dbReference type="AlphaFoldDB" id="A0A7K1UHS1"/>
<dbReference type="Proteomes" id="UP000460157">
    <property type="component" value="Unassembled WGS sequence"/>
</dbReference>
<dbReference type="PANTHER" id="PTHR43539:SF78">
    <property type="entry name" value="FLAVIN-CONTAINING MONOOXYGENASE"/>
    <property type="match status" value="1"/>
</dbReference>